<dbReference type="AlphaFoldDB" id="A0A1V8P222"/>
<feature type="transmembrane region" description="Helical" evidence="1">
    <location>
        <begin position="27"/>
        <end position="50"/>
    </location>
</feature>
<dbReference type="Proteomes" id="UP000192573">
    <property type="component" value="Unassembled WGS sequence"/>
</dbReference>
<reference evidence="2 3" key="1">
    <citation type="submission" date="2017-03" db="EMBL/GenBank/DDBJ databases">
        <authorList>
            <person name="Afonso C.L."/>
            <person name="Miller P.J."/>
            <person name="Scott M.A."/>
            <person name="Spackman E."/>
            <person name="Goraichik I."/>
            <person name="Dimitrov K.M."/>
            <person name="Suarez D.L."/>
            <person name="Swayne D.E."/>
        </authorList>
    </citation>
    <scope>NUCLEOTIDE SEQUENCE [LARGE SCALE GENOMIC DNA]</scope>
    <source>
        <strain evidence="2 3">ATCC 51113</strain>
    </source>
</reference>
<comment type="caution">
    <text evidence="2">The sequence shown here is derived from an EMBL/GenBank/DDBJ whole genome shotgun (WGS) entry which is preliminary data.</text>
</comment>
<name>A0A1V8P222_CITBR</name>
<dbReference type="RefSeq" id="WP_080859029.1">
    <property type="nucleotide sequence ID" value="NZ_CP077405.1"/>
</dbReference>
<keyword evidence="1" id="KW-0472">Membrane</keyword>
<gene>
    <name evidence="2" type="ORF">BZK42_09195</name>
</gene>
<sequence>MAVSENLYFWKRRNIIGGGSTGRGGNIIVWVVTLLILLAGGGGAGYYYFIWKPEQERLARVQAEQAARQQKIKAIEDFYRNSLTGGSISDASLLLEQLLLANKKLSQVGFAPKSIECTSTGCSLSYALNPGRIFSVADINLWGKTWSPSFSKNTLDYTGVESGMNKHPWFSAWQSKNTVNLPVCTDVLSYISTWNSLGGRNTELVFTGMPSSAVGQNESALKSAVTSFGMLFAGWTITSPTKMDFSGVSLVLNKQPFADAFIIKSIVFNENSTLVTGGLACKKGN</sequence>
<accession>A0A1V8P222</accession>
<evidence type="ECO:0000313" key="2">
    <source>
        <dbReference type="EMBL" id="OQM42647.1"/>
    </source>
</evidence>
<evidence type="ECO:0000313" key="3">
    <source>
        <dbReference type="Proteomes" id="UP000192573"/>
    </source>
</evidence>
<proteinExistence type="predicted"/>
<dbReference type="EMBL" id="NAEW01000003">
    <property type="protein sequence ID" value="OQM42647.1"/>
    <property type="molecule type" value="Genomic_DNA"/>
</dbReference>
<organism evidence="2 3">
    <name type="scientific">Citrobacter braakii</name>
    <dbReference type="NCBI Taxonomy" id="57706"/>
    <lineage>
        <taxon>Bacteria</taxon>
        <taxon>Pseudomonadati</taxon>
        <taxon>Pseudomonadota</taxon>
        <taxon>Gammaproteobacteria</taxon>
        <taxon>Enterobacterales</taxon>
        <taxon>Enterobacteriaceae</taxon>
        <taxon>Citrobacter</taxon>
        <taxon>Citrobacter freundii complex</taxon>
    </lineage>
</organism>
<keyword evidence="1" id="KW-0812">Transmembrane</keyword>
<protein>
    <submittedName>
        <fullName evidence="2">Uncharacterized protein</fullName>
    </submittedName>
</protein>
<keyword evidence="1" id="KW-1133">Transmembrane helix</keyword>
<evidence type="ECO:0000256" key="1">
    <source>
        <dbReference type="SAM" id="Phobius"/>
    </source>
</evidence>